<dbReference type="PATRIC" id="fig|1235802.3.peg.2002"/>
<evidence type="ECO:0000313" key="3">
    <source>
        <dbReference type="Proteomes" id="UP000012589"/>
    </source>
</evidence>
<accession>N2ARD9</accession>
<protein>
    <submittedName>
        <fullName evidence="2">Uncharacterized protein</fullName>
    </submittedName>
</protein>
<dbReference type="AlphaFoldDB" id="N2ARD9"/>
<gene>
    <name evidence="2" type="ORF">C823_01891</name>
</gene>
<evidence type="ECO:0000313" key="2">
    <source>
        <dbReference type="EMBL" id="EMZ28670.1"/>
    </source>
</evidence>
<keyword evidence="1" id="KW-0812">Transmembrane</keyword>
<dbReference type="OrthoDB" id="1708273at2"/>
<dbReference type="STRING" id="1235802.C823_01891"/>
<feature type="transmembrane region" description="Helical" evidence="1">
    <location>
        <begin position="253"/>
        <end position="270"/>
    </location>
</feature>
<reference evidence="2 3" key="1">
    <citation type="journal article" date="2014" name="Genome Announc.">
        <title>Draft genome sequences of the altered schaedler flora, a defined bacterial community from gnotobiotic mice.</title>
        <authorList>
            <person name="Wannemuehler M.J."/>
            <person name="Overstreet A.M."/>
            <person name="Ward D.V."/>
            <person name="Phillips G.J."/>
        </authorList>
    </citation>
    <scope>NUCLEOTIDE SEQUENCE [LARGE SCALE GENOMIC DNA]</scope>
    <source>
        <strain evidence="2 3">ASF492</strain>
    </source>
</reference>
<evidence type="ECO:0000256" key="1">
    <source>
        <dbReference type="SAM" id="Phobius"/>
    </source>
</evidence>
<dbReference type="HOGENOM" id="CLU_054736_0_0_9"/>
<organism evidence="2 3">
    <name type="scientific">Eubacterium plexicaudatum ASF492</name>
    <dbReference type="NCBI Taxonomy" id="1235802"/>
    <lineage>
        <taxon>Bacteria</taxon>
        <taxon>Bacillati</taxon>
        <taxon>Bacillota</taxon>
        <taxon>Clostridia</taxon>
        <taxon>Eubacteriales</taxon>
        <taxon>Eubacteriaceae</taxon>
        <taxon>Eubacterium</taxon>
    </lineage>
</organism>
<keyword evidence="3" id="KW-1185">Reference proteome</keyword>
<name>N2ARD9_9FIRM</name>
<sequence length="464" mass="52744">MKLYFKECKKIAASVIYYFFLAILAFSWFQNFRGVTKTEINWEKGIPPADIGFERSLLSKPSQEDDYFGSKVSEDDPAAIMMGVTRALLSEYESNRYATYPIGYYKAITLSDDEQKRVLEILCEITGLMEEQLKDLPEDYFPAVTGTIISFDAMSVDEKGNLNTVMGNKADTESGDDKYKHFVSQVTYEHFKELMREMESIIGENGSQYSPEMMITYFGMSEMTYEEACEEYNQTISNDKVTGGFARLFCDCMGLELGLYPIFLVALIWMKDRMGNASELIYSKRISSARLVVSRYLASITMVLLPVLLLSFESLVPLISFGAEKGISVDYFAYIKYILWWLLPEVMAVSAIGIFFTLLTDSPIAIAIQFLWWMVDKGVTGLSGDTGAATLMIRHNTLRDYEVIQDGFQMICRNRLLMAGIGILFVILSIWVLKFKRKGKINAANIYHKCFGLMQDKLSFGSKK</sequence>
<dbReference type="EMBL" id="AQFT01000062">
    <property type="protein sequence ID" value="EMZ28670.1"/>
    <property type="molecule type" value="Genomic_DNA"/>
</dbReference>
<dbReference type="eggNOG" id="ENOG502Z8TU">
    <property type="taxonomic scope" value="Bacteria"/>
</dbReference>
<keyword evidence="1" id="KW-0472">Membrane</keyword>
<dbReference type="Proteomes" id="UP000012589">
    <property type="component" value="Unassembled WGS sequence"/>
</dbReference>
<feature type="transmembrane region" description="Helical" evidence="1">
    <location>
        <begin position="12"/>
        <end position="29"/>
    </location>
</feature>
<keyword evidence="1" id="KW-1133">Transmembrane helix</keyword>
<proteinExistence type="predicted"/>
<feature type="transmembrane region" description="Helical" evidence="1">
    <location>
        <begin position="416"/>
        <end position="433"/>
    </location>
</feature>
<comment type="caution">
    <text evidence="2">The sequence shown here is derived from an EMBL/GenBank/DDBJ whole genome shotgun (WGS) entry which is preliminary data.</text>
</comment>
<feature type="transmembrane region" description="Helical" evidence="1">
    <location>
        <begin position="291"/>
        <end position="312"/>
    </location>
</feature>